<feature type="non-terminal residue" evidence="1">
    <location>
        <position position="1"/>
    </location>
</feature>
<keyword evidence="2" id="KW-1185">Reference proteome</keyword>
<protein>
    <submittedName>
        <fullName evidence="1">Uncharacterized protein</fullName>
    </submittedName>
</protein>
<reference evidence="1 2" key="1">
    <citation type="submission" date="2024-05" db="EMBL/GenBank/DDBJ databases">
        <title>Culex pipiens pipiens assembly and annotation.</title>
        <authorList>
            <person name="Alout H."/>
            <person name="Durand T."/>
        </authorList>
    </citation>
    <scope>NUCLEOTIDE SEQUENCE [LARGE SCALE GENOMIC DNA]</scope>
    <source>
        <strain evidence="1">HA-2024</strain>
        <tissue evidence="1">Whole body</tissue>
    </source>
</reference>
<evidence type="ECO:0000313" key="1">
    <source>
        <dbReference type="EMBL" id="KAL1395344.1"/>
    </source>
</evidence>
<dbReference type="EMBL" id="JBEHCU010007176">
    <property type="protein sequence ID" value="KAL1395344.1"/>
    <property type="molecule type" value="Genomic_DNA"/>
</dbReference>
<evidence type="ECO:0000313" key="2">
    <source>
        <dbReference type="Proteomes" id="UP001562425"/>
    </source>
</evidence>
<gene>
    <name evidence="1" type="ORF">pipiens_011318</name>
</gene>
<proteinExistence type="predicted"/>
<sequence>GGDAGENQHIQRCTE</sequence>
<dbReference type="Proteomes" id="UP001562425">
    <property type="component" value="Unassembled WGS sequence"/>
</dbReference>
<organism evidence="1 2">
    <name type="scientific">Culex pipiens pipiens</name>
    <name type="common">Northern house mosquito</name>
    <dbReference type="NCBI Taxonomy" id="38569"/>
    <lineage>
        <taxon>Eukaryota</taxon>
        <taxon>Metazoa</taxon>
        <taxon>Ecdysozoa</taxon>
        <taxon>Arthropoda</taxon>
        <taxon>Hexapoda</taxon>
        <taxon>Insecta</taxon>
        <taxon>Pterygota</taxon>
        <taxon>Neoptera</taxon>
        <taxon>Endopterygota</taxon>
        <taxon>Diptera</taxon>
        <taxon>Nematocera</taxon>
        <taxon>Culicoidea</taxon>
        <taxon>Culicidae</taxon>
        <taxon>Culicinae</taxon>
        <taxon>Culicini</taxon>
        <taxon>Culex</taxon>
        <taxon>Culex</taxon>
    </lineage>
</organism>
<accession>A0ABD1D7D1</accession>
<comment type="caution">
    <text evidence="1">The sequence shown here is derived from an EMBL/GenBank/DDBJ whole genome shotgun (WGS) entry which is preliminary data.</text>
</comment>
<name>A0ABD1D7D1_CULPP</name>